<comment type="caution">
    <text evidence="1">The sequence shown here is derived from an EMBL/GenBank/DDBJ whole genome shotgun (WGS) entry which is preliminary data.</text>
</comment>
<dbReference type="EMBL" id="MU970043">
    <property type="protein sequence ID" value="KAK9325090.1"/>
    <property type="molecule type" value="Genomic_DNA"/>
</dbReference>
<reference evidence="2" key="1">
    <citation type="journal article" date="2024" name="Front. Bioeng. Biotechnol.">
        <title>Genome-scale model development and genomic sequencing of the oleaginous clade Lipomyces.</title>
        <authorList>
            <person name="Czajka J.J."/>
            <person name="Han Y."/>
            <person name="Kim J."/>
            <person name="Mondo S.J."/>
            <person name="Hofstad B.A."/>
            <person name="Robles A."/>
            <person name="Haridas S."/>
            <person name="Riley R."/>
            <person name="LaButti K."/>
            <person name="Pangilinan J."/>
            <person name="Andreopoulos W."/>
            <person name="Lipzen A."/>
            <person name="Yan J."/>
            <person name="Wang M."/>
            <person name="Ng V."/>
            <person name="Grigoriev I.V."/>
            <person name="Spatafora J.W."/>
            <person name="Magnuson J.K."/>
            <person name="Baker S.E."/>
            <person name="Pomraning K.R."/>
        </authorList>
    </citation>
    <scope>NUCLEOTIDE SEQUENCE [LARGE SCALE GENOMIC DNA]</scope>
    <source>
        <strain evidence="2">CBS 10300</strain>
    </source>
</reference>
<sequence>MAAQDSTPILRHSDFDFLPDLLDLFERVCDGSLQPKDLHNEAGRLRIRISRARSLLGQVVAGDDQVGVNEQRATIEELKDKIAKKRFLLSKAAELGKAVLEREGGLEENELAFEEQPQEQPVKVKEEIEDEPPKIEVPEVKLIPQPVQSPPKQKQQVKSTDEQSAIQAVPEQLLPPQDQQGEQASEDILQFDNNNNDEMPDWGEDFDMTGEDLQKTIESLPGEQVFGEETGDVGEDSDMQEFMQMMQEGAMEGQGGEFVENQADDGGDEQDGDVMFMMMNEMPPSGADTTQQDPGEENMGGPEQEVQIDELTKAMVEDDVDVMAQFMPMDLS</sequence>
<gene>
    <name evidence="1" type="ORF">V1517DRAFT_336209</name>
</gene>
<evidence type="ECO:0000313" key="2">
    <source>
        <dbReference type="Proteomes" id="UP001489719"/>
    </source>
</evidence>
<evidence type="ECO:0000313" key="1">
    <source>
        <dbReference type="EMBL" id="KAK9325090.1"/>
    </source>
</evidence>
<protein>
    <submittedName>
        <fullName evidence="1">Uncharacterized protein</fullName>
    </submittedName>
</protein>
<proteinExistence type="predicted"/>
<organism evidence="1 2">
    <name type="scientific">Lipomyces orientalis</name>
    <dbReference type="NCBI Taxonomy" id="1233043"/>
    <lineage>
        <taxon>Eukaryota</taxon>
        <taxon>Fungi</taxon>
        <taxon>Dikarya</taxon>
        <taxon>Ascomycota</taxon>
        <taxon>Saccharomycotina</taxon>
        <taxon>Lipomycetes</taxon>
        <taxon>Lipomycetales</taxon>
        <taxon>Lipomycetaceae</taxon>
        <taxon>Lipomyces</taxon>
    </lineage>
</organism>
<keyword evidence="2" id="KW-1185">Reference proteome</keyword>
<name>A0ACC3TVL1_9ASCO</name>
<accession>A0ACC3TVL1</accession>
<dbReference type="Proteomes" id="UP001489719">
    <property type="component" value="Unassembled WGS sequence"/>
</dbReference>